<dbReference type="PROSITE" id="PS00141">
    <property type="entry name" value="ASP_PROTEASE"/>
    <property type="match status" value="1"/>
</dbReference>
<keyword evidence="2" id="KW-1185">Reference proteome</keyword>
<organism evidence="1 2">
    <name type="scientific">Sphingobacterium zeae</name>
    <dbReference type="NCBI Taxonomy" id="1776859"/>
    <lineage>
        <taxon>Bacteria</taxon>
        <taxon>Pseudomonadati</taxon>
        <taxon>Bacteroidota</taxon>
        <taxon>Sphingobacteriia</taxon>
        <taxon>Sphingobacteriales</taxon>
        <taxon>Sphingobacteriaceae</taxon>
        <taxon>Sphingobacterium</taxon>
    </lineage>
</organism>
<evidence type="ECO:0000313" key="2">
    <source>
        <dbReference type="Proteomes" id="UP001244640"/>
    </source>
</evidence>
<dbReference type="InterPro" id="IPR021109">
    <property type="entry name" value="Peptidase_aspartic_dom_sf"/>
</dbReference>
<accession>A0ABU0U2J1</accession>
<sequence>MKSGKVQIHHAASSSILSFQRRKVSFLMDFLAMFGGMTTVPFQLLDLQGQGTHILVDVEIYSRSFKMVIDTGASKTVFDKTQLGHLLEDQLELEPSETLSTGLGTNSMESFNLAIPSLKIGEWEINKLHTAVLDLSSINYAYEQMHLDPVIGVLGGDIFADYGAVIDYAKRTLKLRTRKLKLK</sequence>
<dbReference type="EMBL" id="JAUTBA010000001">
    <property type="protein sequence ID" value="MDQ1149180.1"/>
    <property type="molecule type" value="Genomic_DNA"/>
</dbReference>
<comment type="caution">
    <text evidence="1">The sequence shown here is derived from an EMBL/GenBank/DDBJ whole genome shotgun (WGS) entry which is preliminary data.</text>
</comment>
<dbReference type="RefSeq" id="WP_307185056.1">
    <property type="nucleotide sequence ID" value="NZ_JAUTBA010000001.1"/>
</dbReference>
<dbReference type="Proteomes" id="UP001244640">
    <property type="component" value="Unassembled WGS sequence"/>
</dbReference>
<proteinExistence type="predicted"/>
<evidence type="ECO:0008006" key="3">
    <source>
        <dbReference type="Google" id="ProtNLM"/>
    </source>
</evidence>
<dbReference type="InterPro" id="IPR001969">
    <property type="entry name" value="Aspartic_peptidase_AS"/>
</dbReference>
<name>A0ABU0U2J1_9SPHI</name>
<reference evidence="1 2" key="1">
    <citation type="submission" date="2023-07" db="EMBL/GenBank/DDBJ databases">
        <title>Functional and genomic diversity of the sorghum phyllosphere microbiome.</title>
        <authorList>
            <person name="Shade A."/>
        </authorList>
    </citation>
    <scope>NUCLEOTIDE SEQUENCE [LARGE SCALE GENOMIC DNA]</scope>
    <source>
        <strain evidence="1 2">SORGH_AS_0892</strain>
    </source>
</reference>
<gene>
    <name evidence="1" type="ORF">QE382_001164</name>
</gene>
<dbReference type="Gene3D" id="2.40.70.10">
    <property type="entry name" value="Acid Proteases"/>
    <property type="match status" value="1"/>
</dbReference>
<dbReference type="SUPFAM" id="SSF50630">
    <property type="entry name" value="Acid proteases"/>
    <property type="match status" value="1"/>
</dbReference>
<evidence type="ECO:0000313" key="1">
    <source>
        <dbReference type="EMBL" id="MDQ1149180.1"/>
    </source>
</evidence>
<dbReference type="Pfam" id="PF13650">
    <property type="entry name" value="Asp_protease_2"/>
    <property type="match status" value="1"/>
</dbReference>
<protein>
    <recommendedName>
        <fullName evidence="3">Aspartyl protease</fullName>
    </recommendedName>
</protein>